<keyword evidence="1" id="KW-1133">Transmembrane helix</keyword>
<evidence type="ECO:0000313" key="2">
    <source>
        <dbReference type="EMBL" id="MDN3688868.1"/>
    </source>
</evidence>
<evidence type="ECO:0008006" key="4">
    <source>
        <dbReference type="Google" id="ProtNLM"/>
    </source>
</evidence>
<feature type="transmembrane region" description="Helical" evidence="1">
    <location>
        <begin position="114"/>
        <end position="135"/>
    </location>
</feature>
<reference evidence="3" key="1">
    <citation type="journal article" date="2019" name="Int. J. Syst. Evol. Microbiol.">
        <title>The Global Catalogue of Microorganisms (GCM) 10K type strain sequencing project: providing services to taxonomists for standard genome sequencing and annotation.</title>
        <authorList>
            <consortium name="The Broad Institute Genomics Platform"/>
            <consortium name="The Broad Institute Genome Sequencing Center for Infectious Disease"/>
            <person name="Wu L."/>
            <person name="Ma J."/>
        </authorList>
    </citation>
    <scope>NUCLEOTIDE SEQUENCE [LARGE SCALE GENOMIC DNA]</scope>
    <source>
        <strain evidence="3">CECT 7706</strain>
    </source>
</reference>
<feature type="transmembrane region" description="Helical" evidence="1">
    <location>
        <begin position="57"/>
        <end position="76"/>
    </location>
</feature>
<organism evidence="2 3">
    <name type="scientific">Cyclobacterium jeungdonense</name>
    <dbReference type="NCBI Taxonomy" id="708087"/>
    <lineage>
        <taxon>Bacteria</taxon>
        <taxon>Pseudomonadati</taxon>
        <taxon>Bacteroidota</taxon>
        <taxon>Cytophagia</taxon>
        <taxon>Cytophagales</taxon>
        <taxon>Cyclobacteriaceae</taxon>
        <taxon>Cyclobacterium</taxon>
    </lineage>
</organism>
<keyword evidence="1" id="KW-0472">Membrane</keyword>
<accession>A0ABT8C7V1</accession>
<feature type="transmembrane region" description="Helical" evidence="1">
    <location>
        <begin position="248"/>
        <end position="266"/>
    </location>
</feature>
<feature type="transmembrane region" description="Helical" evidence="1">
    <location>
        <begin position="273"/>
        <end position="293"/>
    </location>
</feature>
<comment type="caution">
    <text evidence="2">The sequence shown here is derived from an EMBL/GenBank/DDBJ whole genome shotgun (WGS) entry which is preliminary data.</text>
</comment>
<feature type="transmembrane region" description="Helical" evidence="1">
    <location>
        <begin position="88"/>
        <end position="108"/>
    </location>
</feature>
<dbReference type="RefSeq" id="WP_240459306.1">
    <property type="nucleotide sequence ID" value="NZ_JAUFQS010000013.1"/>
</dbReference>
<feature type="transmembrane region" description="Helical" evidence="1">
    <location>
        <begin position="147"/>
        <end position="164"/>
    </location>
</feature>
<name>A0ABT8C7V1_9BACT</name>
<sequence>MNFFLTGFGDDHFYSDEKLSRSISIKGYDSSAQLKLVIFLYFLLLIFEGALRKWFLPGLATPLLIVRDPLALWLVLKGVQRGLLPFTPYLLTMVFVGFISVYTAIFFGHGNLMIALYGSRIFLIHFPLMFVIGSVLTQEDIIKYGKFILLLSILMAVLIAFQFYSPQSHWVNRGVGGDMEGAGFGGALGYFRPPGTFSFTNGTALFFSLSSCFILYFWVKTSEINILLLIGATVALITSIPLSISRGLFFQVLVSLIFMIVALSRNPRYLGRLLLIGIIILTLVLVLSQTEIFNTATMVFFSRFEDASRTEGGLEGTLGDRFLGGLLSAILNSTKNPFFGHGLGLGSNVASALLIGDRSFLIAEEEWARTIGELGAVLGLTVIFVRAKLSFKIALASFYCLKRGNILPWMLSSFGVIVISQGQWAQPTALGFSTFIGGLIISTFNKSSPHQINKN</sequence>
<feature type="transmembrane region" description="Helical" evidence="1">
    <location>
        <begin position="199"/>
        <end position="219"/>
    </location>
</feature>
<protein>
    <recommendedName>
        <fullName evidence="4">O-antigen ligase-like membrane protein</fullName>
    </recommendedName>
</protein>
<feature type="transmembrane region" description="Helical" evidence="1">
    <location>
        <begin position="226"/>
        <end position="242"/>
    </location>
</feature>
<keyword evidence="1" id="KW-0812">Transmembrane</keyword>
<evidence type="ECO:0000256" key="1">
    <source>
        <dbReference type="SAM" id="Phobius"/>
    </source>
</evidence>
<proteinExistence type="predicted"/>
<dbReference type="Proteomes" id="UP001236663">
    <property type="component" value="Unassembled WGS sequence"/>
</dbReference>
<gene>
    <name evidence="2" type="ORF">QWZ15_13595</name>
</gene>
<evidence type="ECO:0000313" key="3">
    <source>
        <dbReference type="Proteomes" id="UP001236663"/>
    </source>
</evidence>
<keyword evidence="3" id="KW-1185">Reference proteome</keyword>
<dbReference type="EMBL" id="JAUFQS010000013">
    <property type="protein sequence ID" value="MDN3688868.1"/>
    <property type="molecule type" value="Genomic_DNA"/>
</dbReference>